<gene>
    <name evidence="1" type="ORF">WAE58_21520</name>
</gene>
<evidence type="ECO:0000313" key="2">
    <source>
        <dbReference type="Proteomes" id="UP001378956"/>
    </source>
</evidence>
<name>A0ABU8NRZ7_9SPHI</name>
<organism evidence="1 2">
    <name type="scientific">Pedobacter panaciterrae</name>
    <dbReference type="NCBI Taxonomy" id="363849"/>
    <lineage>
        <taxon>Bacteria</taxon>
        <taxon>Pseudomonadati</taxon>
        <taxon>Bacteroidota</taxon>
        <taxon>Sphingobacteriia</taxon>
        <taxon>Sphingobacteriales</taxon>
        <taxon>Sphingobacteriaceae</taxon>
        <taxon>Pedobacter</taxon>
    </lineage>
</organism>
<evidence type="ECO:0000313" key="1">
    <source>
        <dbReference type="EMBL" id="MEJ2905039.1"/>
    </source>
</evidence>
<dbReference type="EMBL" id="JBBEUB010000009">
    <property type="protein sequence ID" value="MEJ2905039.1"/>
    <property type="molecule type" value="Genomic_DNA"/>
</dbReference>
<keyword evidence="2" id="KW-1185">Reference proteome</keyword>
<sequence>MSKLSKISQSTIFTAKSMEYCGDVRISNNEQEYYFQFTNHLLPYEFKVSKIELLSYTQSLIDDIQYATSLGRIQDFIEVEASWNRNPSAEYVFCRFANDILEDYWDVVEASLISGEYVPEVLHLKVAA</sequence>
<proteinExistence type="predicted"/>
<dbReference type="RefSeq" id="WP_337717503.1">
    <property type="nucleotide sequence ID" value="NZ_JBBEUB010000009.1"/>
</dbReference>
<dbReference type="Proteomes" id="UP001378956">
    <property type="component" value="Unassembled WGS sequence"/>
</dbReference>
<protein>
    <submittedName>
        <fullName evidence="1">Uncharacterized protein</fullName>
    </submittedName>
</protein>
<accession>A0ABU8NRZ7</accession>
<comment type="caution">
    <text evidence="1">The sequence shown here is derived from an EMBL/GenBank/DDBJ whole genome shotgun (WGS) entry which is preliminary data.</text>
</comment>
<reference evidence="1 2" key="1">
    <citation type="submission" date="2024-03" db="EMBL/GenBank/DDBJ databases">
        <title>Sequence of Lycoming College Course Isolates.</title>
        <authorList>
            <person name="Plotts O."/>
            <person name="Newman J."/>
        </authorList>
    </citation>
    <scope>NUCLEOTIDE SEQUENCE [LARGE SCALE GENOMIC DNA]</scope>
    <source>
        <strain evidence="1 2">CJB-3</strain>
    </source>
</reference>